<proteinExistence type="predicted"/>
<organism evidence="1 2">
    <name type="scientific">Candidatus Staskawiczbacteria bacterium RIFOXYB1_FULL_37_44</name>
    <dbReference type="NCBI Taxonomy" id="1802223"/>
    <lineage>
        <taxon>Bacteria</taxon>
        <taxon>Candidatus Staskawicziibacteriota</taxon>
    </lineage>
</organism>
<reference evidence="1 2" key="1">
    <citation type="journal article" date="2016" name="Nat. Commun.">
        <title>Thousands of microbial genomes shed light on interconnected biogeochemical processes in an aquifer system.</title>
        <authorList>
            <person name="Anantharaman K."/>
            <person name="Brown C.T."/>
            <person name="Hug L.A."/>
            <person name="Sharon I."/>
            <person name="Castelle C.J."/>
            <person name="Probst A.J."/>
            <person name="Thomas B.C."/>
            <person name="Singh A."/>
            <person name="Wilkins M.J."/>
            <person name="Karaoz U."/>
            <person name="Brodie E.L."/>
            <person name="Williams K.H."/>
            <person name="Hubbard S.S."/>
            <person name="Banfield J.F."/>
        </authorList>
    </citation>
    <scope>NUCLEOTIDE SEQUENCE [LARGE SCALE GENOMIC DNA]</scope>
</reference>
<dbReference type="EMBL" id="MHPJ01000004">
    <property type="protein sequence ID" value="OGZ79392.1"/>
    <property type="molecule type" value="Genomic_DNA"/>
</dbReference>
<name>A0A1G2IXG1_9BACT</name>
<evidence type="ECO:0000313" key="1">
    <source>
        <dbReference type="EMBL" id="OGZ79392.1"/>
    </source>
</evidence>
<dbReference type="Proteomes" id="UP000178650">
    <property type="component" value="Unassembled WGS sequence"/>
</dbReference>
<protein>
    <submittedName>
        <fullName evidence="1">Uncharacterized protein</fullName>
    </submittedName>
</protein>
<sequence>MDFTIKNIKQNIVSVARELGYVIIDTNGNTYNLVRKLNYDNYPRFHIYAKQQGSDFVFSLHLDQKKPIYQGAHAHNGEYFGPVVETEADRIRDVIARSHNDEAI</sequence>
<gene>
    <name evidence="1" type="ORF">A2358_00295</name>
</gene>
<evidence type="ECO:0000313" key="2">
    <source>
        <dbReference type="Proteomes" id="UP000178650"/>
    </source>
</evidence>
<comment type="caution">
    <text evidence="1">The sequence shown here is derived from an EMBL/GenBank/DDBJ whole genome shotgun (WGS) entry which is preliminary data.</text>
</comment>
<dbReference type="AlphaFoldDB" id="A0A1G2IXG1"/>
<accession>A0A1G2IXG1</accession>